<organism evidence="2 3">
    <name type="scientific">Epichloe festucae (strain Fl1)</name>
    <dbReference type="NCBI Taxonomy" id="877507"/>
    <lineage>
        <taxon>Eukaryota</taxon>
        <taxon>Fungi</taxon>
        <taxon>Dikarya</taxon>
        <taxon>Ascomycota</taxon>
        <taxon>Pezizomycotina</taxon>
        <taxon>Sordariomycetes</taxon>
        <taxon>Hypocreomycetidae</taxon>
        <taxon>Hypocreales</taxon>
        <taxon>Clavicipitaceae</taxon>
        <taxon>Epichloe</taxon>
    </lineage>
</organism>
<dbReference type="SUPFAM" id="SSF53756">
    <property type="entry name" value="UDP-Glycosyltransferase/glycogen phosphorylase"/>
    <property type="match status" value="1"/>
</dbReference>
<sequence length="510" mass="57318">MVKKILLLTNKERGQANVFLATAQALLEQDPTVEIHFATFPGLEKDISLVSDAVRHRHPSARAVVAHAVQGPSFLQGLDKLMEAEGTRMDSGIPASFSKPLGFWNTLQAIRDSVKLFLPYDSEDVSVVILSVLDIIRQVAPDLVVVDGIMAPALTAIYNVRIPFTCLSPNSIKDFAGKYQPRKVTKFPALFSGYPFPVPWHSILRNIFFTYYSIYQFVVDHRRKEVEQRVLRERQIKLRTAIDLLTDRPHELKILVSASPETDFPHLVIPPFVVPCGPIVLKSNPIASESSELCTWLEQRPTIYVNLGSLYQWDQERMREFAQALKILFENTKQEMQCLWKLRAYQQCPPSEKSDHEAAYDILGVYLKQDRVRMVHWLDASPLSLLETGHVVCAVHHGGANSYNEAVLSGVPQIVLPLWTDCHDYAQRVMSLGLGRLGSPTKSPQWVAKELAAEMLRVIQGDEAQSIKENCMRLAETCRNHGDGAANAARAILEQIPVHEGDSSPEIQDR</sequence>
<dbReference type="OrthoDB" id="5835829at2759"/>
<reference evidence="2 3" key="1">
    <citation type="journal article" date="2018" name="PLoS Genet.">
        <title>Repeat elements organise 3D genome structure and mediate transcription in the filamentous fungus Epichloe festucae.</title>
        <authorList>
            <person name="Winter D.J."/>
            <person name="Ganley A.R.D."/>
            <person name="Young C.A."/>
            <person name="Liachko I."/>
            <person name="Schardl C.L."/>
            <person name="Dupont P.Y."/>
            <person name="Berry D."/>
            <person name="Ram A."/>
            <person name="Scott B."/>
            <person name="Cox M.P."/>
        </authorList>
    </citation>
    <scope>NUCLEOTIDE SEQUENCE [LARGE SCALE GENOMIC DNA]</scope>
    <source>
        <strain evidence="2 3">Fl1</strain>
    </source>
</reference>
<keyword evidence="1" id="KW-0808">Transferase</keyword>
<accession>A0A7S9PRK0</accession>
<name>A0A7S9PRK0_EPIFF</name>
<dbReference type="PANTHER" id="PTHR48050">
    <property type="entry name" value="STEROL 3-BETA-GLUCOSYLTRANSFERASE"/>
    <property type="match status" value="1"/>
</dbReference>
<proteinExistence type="predicted"/>
<dbReference type="InterPro" id="IPR050426">
    <property type="entry name" value="Glycosyltransferase_28"/>
</dbReference>
<dbReference type="Gene3D" id="3.40.50.2000">
    <property type="entry name" value="Glycogen Phosphorylase B"/>
    <property type="match status" value="2"/>
</dbReference>
<evidence type="ECO:0000313" key="2">
    <source>
        <dbReference type="EMBL" id="QPG93588.1"/>
    </source>
</evidence>
<gene>
    <name evidence="2" type="ORF">C2857_001049</name>
</gene>
<dbReference type="AlphaFoldDB" id="A0A7S9PRK0"/>
<dbReference type="PANTHER" id="PTHR48050:SF13">
    <property type="entry name" value="STEROL 3-BETA-GLUCOSYLTRANSFERASE UGT80A2"/>
    <property type="match status" value="1"/>
</dbReference>
<evidence type="ECO:0000256" key="1">
    <source>
        <dbReference type="ARBA" id="ARBA00022679"/>
    </source>
</evidence>
<dbReference type="Pfam" id="PF00201">
    <property type="entry name" value="UDPGT"/>
    <property type="match status" value="1"/>
</dbReference>
<dbReference type="CDD" id="cd03784">
    <property type="entry name" value="GT1_Gtf-like"/>
    <property type="match status" value="1"/>
</dbReference>
<keyword evidence="3" id="KW-1185">Reference proteome</keyword>
<dbReference type="EMBL" id="CP031385">
    <property type="protein sequence ID" value="QPG93588.1"/>
    <property type="molecule type" value="Genomic_DNA"/>
</dbReference>
<evidence type="ECO:0000313" key="3">
    <source>
        <dbReference type="Proteomes" id="UP000594364"/>
    </source>
</evidence>
<dbReference type="GO" id="GO:0008194">
    <property type="term" value="F:UDP-glycosyltransferase activity"/>
    <property type="evidence" value="ECO:0007669"/>
    <property type="project" value="InterPro"/>
</dbReference>
<protein>
    <submittedName>
        <fullName evidence="2">Uncharacterized protein</fullName>
    </submittedName>
</protein>
<dbReference type="Proteomes" id="UP000594364">
    <property type="component" value="Chromosome 1"/>
</dbReference>
<dbReference type="InterPro" id="IPR002213">
    <property type="entry name" value="UDP_glucos_trans"/>
</dbReference>